<evidence type="ECO:0000256" key="1">
    <source>
        <dbReference type="ARBA" id="ARBA00022729"/>
    </source>
</evidence>
<feature type="compositionally biased region" description="Polar residues" evidence="2">
    <location>
        <begin position="182"/>
        <end position="194"/>
    </location>
</feature>
<reference evidence="6" key="1">
    <citation type="submission" date="2022-11" db="UniProtKB">
        <authorList>
            <consortium name="WormBaseParasite"/>
        </authorList>
    </citation>
    <scope>IDENTIFICATION</scope>
</reference>
<name>A0A915HYS8_ROMCU</name>
<keyword evidence="1 3" id="KW-0732">Signal</keyword>
<dbReference type="SUPFAM" id="SSF52833">
    <property type="entry name" value="Thioredoxin-like"/>
    <property type="match status" value="1"/>
</dbReference>
<dbReference type="PROSITE" id="PS51352">
    <property type="entry name" value="THIOREDOXIN_2"/>
    <property type="match status" value="1"/>
</dbReference>
<feature type="signal peptide" evidence="3">
    <location>
        <begin position="1"/>
        <end position="23"/>
    </location>
</feature>
<dbReference type="Proteomes" id="UP000887565">
    <property type="component" value="Unplaced"/>
</dbReference>
<sequence>MISSRWTSLFVSLWFCCIVTIRAKEEAKIPPKPSEPEDAPPKNPLSRGWNDDIAWVSLEDGYRLAKEQRKPLFVLIHKTWCHACQNLKKTFAKAKAIQDMAKNFIMVNCEDDEEPWEEDFSPDGAKYIPRLFFVDPDGTVLKDVKNPKEEFQQYPYYYSNPAPIITAMKQIMKKYHMDDQPMSKTTGKQQATETKTADSSKSDKTEGDKTDTKKKSKKEL</sequence>
<dbReference type="Gene3D" id="3.40.30.10">
    <property type="entry name" value="Glutaredoxin"/>
    <property type="match status" value="1"/>
</dbReference>
<dbReference type="Pfam" id="PF13899">
    <property type="entry name" value="Thioredoxin_7"/>
    <property type="match status" value="1"/>
</dbReference>
<dbReference type="InterPro" id="IPR013766">
    <property type="entry name" value="Thioredoxin_domain"/>
</dbReference>
<feature type="compositionally biased region" description="Basic and acidic residues" evidence="2">
    <location>
        <begin position="195"/>
        <end position="220"/>
    </location>
</feature>
<evidence type="ECO:0000256" key="2">
    <source>
        <dbReference type="SAM" id="MobiDB-lite"/>
    </source>
</evidence>
<dbReference type="PANTHER" id="PTHR15337">
    <property type="entry name" value="ANTERIOR GRADIENT PROTEIN-RELATED"/>
    <property type="match status" value="1"/>
</dbReference>
<protein>
    <submittedName>
        <fullName evidence="6">Thioredoxin domain-containing protein</fullName>
    </submittedName>
</protein>
<dbReference type="WBParaSite" id="nRc.2.0.1.t06727-RA">
    <property type="protein sequence ID" value="nRc.2.0.1.t06727-RA"/>
    <property type="gene ID" value="nRc.2.0.1.g06727"/>
</dbReference>
<evidence type="ECO:0000256" key="3">
    <source>
        <dbReference type="SAM" id="SignalP"/>
    </source>
</evidence>
<accession>A0A915HYS8</accession>
<proteinExistence type="predicted"/>
<dbReference type="InterPro" id="IPR051099">
    <property type="entry name" value="AGR/TXD"/>
</dbReference>
<evidence type="ECO:0000313" key="6">
    <source>
        <dbReference type="WBParaSite" id="nRc.2.0.1.t06727-RA"/>
    </source>
</evidence>
<evidence type="ECO:0000313" key="5">
    <source>
        <dbReference type="Proteomes" id="UP000887565"/>
    </source>
</evidence>
<dbReference type="AlphaFoldDB" id="A0A915HYS8"/>
<dbReference type="InterPro" id="IPR036249">
    <property type="entry name" value="Thioredoxin-like_sf"/>
</dbReference>
<keyword evidence="5" id="KW-1185">Reference proteome</keyword>
<feature type="domain" description="Thioredoxin" evidence="4">
    <location>
        <begin position="23"/>
        <end position="173"/>
    </location>
</feature>
<evidence type="ECO:0000259" key="4">
    <source>
        <dbReference type="PROSITE" id="PS51352"/>
    </source>
</evidence>
<feature type="chain" id="PRO_5036711404" evidence="3">
    <location>
        <begin position="24"/>
        <end position="220"/>
    </location>
</feature>
<organism evidence="5 6">
    <name type="scientific">Romanomermis culicivorax</name>
    <name type="common">Nematode worm</name>
    <dbReference type="NCBI Taxonomy" id="13658"/>
    <lineage>
        <taxon>Eukaryota</taxon>
        <taxon>Metazoa</taxon>
        <taxon>Ecdysozoa</taxon>
        <taxon>Nematoda</taxon>
        <taxon>Enoplea</taxon>
        <taxon>Dorylaimia</taxon>
        <taxon>Mermithida</taxon>
        <taxon>Mermithoidea</taxon>
        <taxon>Mermithidae</taxon>
        <taxon>Romanomermis</taxon>
    </lineage>
</organism>
<dbReference type="GO" id="GO:0005783">
    <property type="term" value="C:endoplasmic reticulum"/>
    <property type="evidence" value="ECO:0007669"/>
    <property type="project" value="TreeGrafter"/>
</dbReference>
<feature type="region of interest" description="Disordered" evidence="2">
    <location>
        <begin position="176"/>
        <end position="220"/>
    </location>
</feature>
<dbReference type="PANTHER" id="PTHR15337:SF23">
    <property type="entry name" value="THIOREDOXIN DOMAIN-CONTAINING PROTEIN"/>
    <property type="match status" value="1"/>
</dbReference>